<evidence type="ECO:0000256" key="17">
    <source>
        <dbReference type="SAM" id="Phobius"/>
    </source>
</evidence>
<feature type="domain" description="Cytochrome oxidase subunit II copper A binding" evidence="18">
    <location>
        <begin position="130"/>
        <end position="255"/>
    </location>
</feature>
<dbReference type="InterPro" id="IPR002429">
    <property type="entry name" value="CcO_II-like_C"/>
</dbReference>
<comment type="catalytic activity">
    <reaction evidence="15">
        <text>4 Fe(II)-[cytochrome c] + O2 + 8 H(+)(in) = 4 Fe(III)-[cytochrome c] + 2 H2O + 4 H(+)(out)</text>
        <dbReference type="Rhea" id="RHEA:11436"/>
        <dbReference type="Rhea" id="RHEA-COMP:10350"/>
        <dbReference type="Rhea" id="RHEA-COMP:14399"/>
        <dbReference type="ChEBI" id="CHEBI:15377"/>
        <dbReference type="ChEBI" id="CHEBI:15378"/>
        <dbReference type="ChEBI" id="CHEBI:15379"/>
        <dbReference type="ChEBI" id="CHEBI:29033"/>
        <dbReference type="ChEBI" id="CHEBI:29034"/>
        <dbReference type="EC" id="7.1.1.9"/>
    </reaction>
</comment>
<name>A0ABP6ZR89_9ACTN</name>
<evidence type="ECO:0000313" key="20">
    <source>
        <dbReference type="Proteomes" id="UP001501490"/>
    </source>
</evidence>
<keyword evidence="20" id="KW-1185">Reference proteome</keyword>
<evidence type="ECO:0000256" key="11">
    <source>
        <dbReference type="ARBA" id="ARBA00023008"/>
    </source>
</evidence>
<keyword evidence="10 17" id="KW-1133">Transmembrane helix</keyword>
<proteinExistence type="inferred from homology"/>
<dbReference type="NCBIfam" id="TIGR02866">
    <property type="entry name" value="CoxB"/>
    <property type="match status" value="1"/>
</dbReference>
<gene>
    <name evidence="19" type="primary">coxB</name>
    <name evidence="19" type="ORF">GCM10022236_19960</name>
</gene>
<evidence type="ECO:0000256" key="2">
    <source>
        <dbReference type="ARBA" id="ARBA00007866"/>
    </source>
</evidence>
<keyword evidence="4" id="KW-0813">Transport</keyword>
<dbReference type="InterPro" id="IPR036257">
    <property type="entry name" value="Cyt_c_oxidase_su2_TM_sf"/>
</dbReference>
<evidence type="ECO:0000256" key="13">
    <source>
        <dbReference type="ARBA" id="ARBA00024688"/>
    </source>
</evidence>
<dbReference type="InterPro" id="IPR014222">
    <property type="entry name" value="Cyt_c_oxidase_su2"/>
</dbReference>
<evidence type="ECO:0000256" key="5">
    <source>
        <dbReference type="ARBA" id="ARBA00022660"/>
    </source>
</evidence>
<keyword evidence="7" id="KW-0479">Metal-binding</keyword>
<evidence type="ECO:0000256" key="4">
    <source>
        <dbReference type="ARBA" id="ARBA00022448"/>
    </source>
</evidence>
<dbReference type="InterPro" id="IPR045187">
    <property type="entry name" value="CcO_II"/>
</dbReference>
<sequence length="290" mass="32044">MGGITSRSARRLLLAGLSLGVLALSGCTEADIQQWKRLGLPAPSGNHTSYIEHLWIGAWIAAAFVGVLVWGLIGWASRRYKRKDPSYIPKQNRYNLPMEIMYTIVPFIIIGVLFYYTVVTQNKVLATVPNPDHTIDVVGQKWSWTFNYKEKDNPAVGQDVYESGTINTSPDLYLPVGQSIRFNLSSPDVIHSFWIPSFYTKLDVVPGRDNHFYTTPTTEGTFPGKCAELCGTYHSAMIFNVHIVSVDEYNAYLKTLIAKGQVGEAKGPANANSPVNPTPEATPKSEEGEG</sequence>
<keyword evidence="5" id="KW-0679">Respiratory chain</keyword>
<evidence type="ECO:0000256" key="15">
    <source>
        <dbReference type="ARBA" id="ARBA00047816"/>
    </source>
</evidence>
<keyword evidence="11" id="KW-0186">Copper</keyword>
<evidence type="ECO:0000256" key="8">
    <source>
        <dbReference type="ARBA" id="ARBA00022967"/>
    </source>
</evidence>
<reference evidence="20" key="1">
    <citation type="journal article" date="2019" name="Int. J. Syst. Evol. Microbiol.">
        <title>The Global Catalogue of Microorganisms (GCM) 10K type strain sequencing project: providing services to taxonomists for standard genome sequencing and annotation.</title>
        <authorList>
            <consortium name="The Broad Institute Genomics Platform"/>
            <consortium name="The Broad Institute Genome Sequencing Center for Infectious Disease"/>
            <person name="Wu L."/>
            <person name="Ma J."/>
        </authorList>
    </citation>
    <scope>NUCLEOTIDE SEQUENCE [LARGE SCALE GENOMIC DNA]</scope>
    <source>
        <strain evidence="20">JCM 16929</strain>
    </source>
</reference>
<dbReference type="InterPro" id="IPR008972">
    <property type="entry name" value="Cupredoxin"/>
</dbReference>
<evidence type="ECO:0000256" key="9">
    <source>
        <dbReference type="ARBA" id="ARBA00022982"/>
    </source>
</evidence>
<comment type="subcellular location">
    <subcellularLocation>
        <location evidence="1">Membrane</location>
        <topology evidence="1">Multi-pass membrane protein</topology>
    </subcellularLocation>
</comment>
<evidence type="ECO:0000256" key="10">
    <source>
        <dbReference type="ARBA" id="ARBA00022989"/>
    </source>
</evidence>
<comment type="similarity">
    <text evidence="2">Belongs to the cytochrome c oxidase subunit 2 family.</text>
</comment>
<protein>
    <recommendedName>
        <fullName evidence="3">cytochrome-c oxidase</fullName>
        <ecNumber evidence="3">7.1.1.9</ecNumber>
    </recommendedName>
    <alternativeName>
        <fullName evidence="14">Cytochrome aa3 subunit 2</fullName>
    </alternativeName>
</protein>
<organism evidence="19 20">
    <name type="scientific">Microlunatus ginsengisoli</name>
    <dbReference type="NCBI Taxonomy" id="363863"/>
    <lineage>
        <taxon>Bacteria</taxon>
        <taxon>Bacillati</taxon>
        <taxon>Actinomycetota</taxon>
        <taxon>Actinomycetes</taxon>
        <taxon>Propionibacteriales</taxon>
        <taxon>Propionibacteriaceae</taxon>
        <taxon>Microlunatus</taxon>
    </lineage>
</organism>
<dbReference type="PROSITE" id="PS50857">
    <property type="entry name" value="COX2_CUA"/>
    <property type="match status" value="1"/>
</dbReference>
<evidence type="ECO:0000313" key="19">
    <source>
        <dbReference type="EMBL" id="GAA3617742.1"/>
    </source>
</evidence>
<evidence type="ECO:0000259" key="18">
    <source>
        <dbReference type="PROSITE" id="PS50857"/>
    </source>
</evidence>
<evidence type="ECO:0000256" key="12">
    <source>
        <dbReference type="ARBA" id="ARBA00023136"/>
    </source>
</evidence>
<keyword evidence="9" id="KW-0249">Electron transport</keyword>
<dbReference type="PANTHER" id="PTHR22888:SF9">
    <property type="entry name" value="CYTOCHROME C OXIDASE SUBUNIT 2"/>
    <property type="match status" value="1"/>
</dbReference>
<keyword evidence="12 17" id="KW-0472">Membrane</keyword>
<dbReference type="EMBL" id="BAABAB010000014">
    <property type="protein sequence ID" value="GAA3617742.1"/>
    <property type="molecule type" value="Genomic_DNA"/>
</dbReference>
<feature type="region of interest" description="Disordered" evidence="16">
    <location>
        <begin position="264"/>
        <end position="290"/>
    </location>
</feature>
<feature type="transmembrane region" description="Helical" evidence="17">
    <location>
        <begin position="96"/>
        <end position="116"/>
    </location>
</feature>
<dbReference type="Gene3D" id="1.10.287.90">
    <property type="match status" value="1"/>
</dbReference>
<evidence type="ECO:0000256" key="6">
    <source>
        <dbReference type="ARBA" id="ARBA00022692"/>
    </source>
</evidence>
<evidence type="ECO:0000256" key="14">
    <source>
        <dbReference type="ARBA" id="ARBA00031399"/>
    </source>
</evidence>
<dbReference type="PROSITE" id="PS00078">
    <property type="entry name" value="COX2"/>
    <property type="match status" value="1"/>
</dbReference>
<keyword evidence="8" id="KW-1278">Translocase</keyword>
<feature type="transmembrane region" description="Helical" evidence="17">
    <location>
        <begin position="54"/>
        <end position="75"/>
    </location>
</feature>
<evidence type="ECO:0000256" key="3">
    <source>
        <dbReference type="ARBA" id="ARBA00012949"/>
    </source>
</evidence>
<dbReference type="SUPFAM" id="SSF81464">
    <property type="entry name" value="Cytochrome c oxidase subunit II-like, transmembrane region"/>
    <property type="match status" value="1"/>
</dbReference>
<dbReference type="PROSITE" id="PS51257">
    <property type="entry name" value="PROKAR_LIPOPROTEIN"/>
    <property type="match status" value="1"/>
</dbReference>
<dbReference type="Pfam" id="PF00116">
    <property type="entry name" value="COX2"/>
    <property type="match status" value="1"/>
</dbReference>
<evidence type="ECO:0000256" key="1">
    <source>
        <dbReference type="ARBA" id="ARBA00004141"/>
    </source>
</evidence>
<dbReference type="SUPFAM" id="SSF49503">
    <property type="entry name" value="Cupredoxins"/>
    <property type="match status" value="1"/>
</dbReference>
<dbReference type="PANTHER" id="PTHR22888">
    <property type="entry name" value="CYTOCHROME C OXIDASE, SUBUNIT II"/>
    <property type="match status" value="1"/>
</dbReference>
<accession>A0ABP6ZR89</accession>
<dbReference type="CDD" id="cd13919">
    <property type="entry name" value="CuRO_HCO_II_like_5"/>
    <property type="match status" value="1"/>
</dbReference>
<evidence type="ECO:0000256" key="7">
    <source>
        <dbReference type="ARBA" id="ARBA00022723"/>
    </source>
</evidence>
<comment type="function">
    <text evidence="13">Subunits I and II form the functional core of the enzyme complex. Electrons originating in cytochrome c are transferred via heme a and Cu(A) to the binuclear center formed by heme a3 and Cu(B).</text>
</comment>
<evidence type="ECO:0000256" key="16">
    <source>
        <dbReference type="SAM" id="MobiDB-lite"/>
    </source>
</evidence>
<keyword evidence="6 17" id="KW-0812">Transmembrane</keyword>
<dbReference type="PRINTS" id="PR01166">
    <property type="entry name" value="CYCOXIDASEII"/>
</dbReference>
<comment type="caution">
    <text evidence="19">The sequence shown here is derived from an EMBL/GenBank/DDBJ whole genome shotgun (WGS) entry which is preliminary data.</text>
</comment>
<dbReference type="EC" id="7.1.1.9" evidence="3"/>
<dbReference type="InterPro" id="IPR001505">
    <property type="entry name" value="Copper_CuA"/>
</dbReference>
<dbReference type="Gene3D" id="2.60.40.420">
    <property type="entry name" value="Cupredoxins - blue copper proteins"/>
    <property type="match status" value="1"/>
</dbReference>
<dbReference type="Proteomes" id="UP001501490">
    <property type="component" value="Unassembled WGS sequence"/>
</dbReference>